<dbReference type="PANTHER" id="PTHR47074:SF48">
    <property type="entry name" value="POLYNUCLEOTIDYL TRANSFERASE, RIBONUCLEASE H-LIKE SUPERFAMILY PROTEIN"/>
    <property type="match status" value="1"/>
</dbReference>
<gene>
    <name evidence="2" type="ORF">SO802_020594</name>
</gene>
<dbReference type="InterPro" id="IPR036397">
    <property type="entry name" value="RNaseH_sf"/>
</dbReference>
<dbReference type="EMBL" id="JAZDWU010000007">
    <property type="protein sequence ID" value="KAK9995908.1"/>
    <property type="molecule type" value="Genomic_DNA"/>
</dbReference>
<evidence type="ECO:0000313" key="2">
    <source>
        <dbReference type="EMBL" id="KAK9995908.1"/>
    </source>
</evidence>
<evidence type="ECO:0000313" key="3">
    <source>
        <dbReference type="Proteomes" id="UP001459277"/>
    </source>
</evidence>
<reference evidence="2 3" key="1">
    <citation type="submission" date="2024-01" db="EMBL/GenBank/DDBJ databases">
        <title>A telomere-to-telomere, gap-free genome of sweet tea (Lithocarpus litseifolius).</title>
        <authorList>
            <person name="Zhou J."/>
        </authorList>
    </citation>
    <scope>NUCLEOTIDE SEQUENCE [LARGE SCALE GENOMIC DNA]</scope>
    <source>
        <strain evidence="2">Zhou-2022a</strain>
        <tissue evidence="2">Leaf</tissue>
    </source>
</reference>
<feature type="domain" description="RNase H type-1" evidence="1">
    <location>
        <begin position="161"/>
        <end position="224"/>
    </location>
</feature>
<accession>A0AAW2CE22</accession>
<proteinExistence type="predicted"/>
<dbReference type="PANTHER" id="PTHR47074">
    <property type="entry name" value="BNAC02G40300D PROTEIN"/>
    <property type="match status" value="1"/>
</dbReference>
<organism evidence="2 3">
    <name type="scientific">Lithocarpus litseifolius</name>
    <dbReference type="NCBI Taxonomy" id="425828"/>
    <lineage>
        <taxon>Eukaryota</taxon>
        <taxon>Viridiplantae</taxon>
        <taxon>Streptophyta</taxon>
        <taxon>Embryophyta</taxon>
        <taxon>Tracheophyta</taxon>
        <taxon>Spermatophyta</taxon>
        <taxon>Magnoliopsida</taxon>
        <taxon>eudicotyledons</taxon>
        <taxon>Gunneridae</taxon>
        <taxon>Pentapetalae</taxon>
        <taxon>rosids</taxon>
        <taxon>fabids</taxon>
        <taxon>Fagales</taxon>
        <taxon>Fagaceae</taxon>
        <taxon>Lithocarpus</taxon>
    </lineage>
</organism>
<comment type="caution">
    <text evidence="2">The sequence shown here is derived from an EMBL/GenBank/DDBJ whole genome shotgun (WGS) entry which is preliminary data.</text>
</comment>
<dbReference type="AlphaFoldDB" id="A0AAW2CE22"/>
<evidence type="ECO:0000259" key="1">
    <source>
        <dbReference type="Pfam" id="PF13456"/>
    </source>
</evidence>
<dbReference type="Gene3D" id="3.30.420.10">
    <property type="entry name" value="Ribonuclease H-like superfamily/Ribonuclease H"/>
    <property type="match status" value="1"/>
</dbReference>
<dbReference type="GO" id="GO:0004523">
    <property type="term" value="F:RNA-DNA hybrid ribonuclease activity"/>
    <property type="evidence" value="ECO:0007669"/>
    <property type="project" value="InterPro"/>
</dbReference>
<protein>
    <recommendedName>
        <fullName evidence="1">RNase H type-1 domain-containing protein</fullName>
    </recommendedName>
</protein>
<name>A0AAW2CE22_9ROSI</name>
<keyword evidence="3" id="KW-1185">Reference proteome</keyword>
<dbReference type="GO" id="GO:0003676">
    <property type="term" value="F:nucleic acid binding"/>
    <property type="evidence" value="ECO:0007669"/>
    <property type="project" value="InterPro"/>
</dbReference>
<dbReference type="InterPro" id="IPR002156">
    <property type="entry name" value="RNaseH_domain"/>
</dbReference>
<dbReference type="Proteomes" id="UP001459277">
    <property type="component" value="Unassembled WGS sequence"/>
</dbReference>
<dbReference type="Pfam" id="PF13456">
    <property type="entry name" value="RVT_3"/>
    <property type="match status" value="1"/>
</dbReference>
<sequence length="252" mass="29055">MEGAVRSIAFQRRNCNGKGTSAVVSAPGPLFHGKVKKLNESMFVLMDRMMLISGRSHRMGITLFVVLIECWLWTNSVVNQLPQIWIPRIRSVKENLKKRQIQVDVTCSLCDDFEEDTMHALWLCDQAQSMWKSEASFVYLYQRKFRTFMDLFEAVIDRGSVFKVVFEGDSLRIVQAVNSQEACLTLCGHVIGEIKSLRRSLRFSCFQHVKRDGNKLAHSFARRAVSSADTDVWVEELPSYLEDVFQFDFDHQ</sequence>
<dbReference type="InterPro" id="IPR052929">
    <property type="entry name" value="RNase_H-like_EbsB-rel"/>
</dbReference>